<keyword evidence="3" id="KW-1185">Reference proteome</keyword>
<dbReference type="OrthoDB" id="7849247at2"/>
<dbReference type="EMBL" id="QGDJ01000028">
    <property type="protein sequence ID" value="PWJ09849.1"/>
    <property type="molecule type" value="Genomic_DNA"/>
</dbReference>
<dbReference type="EMBL" id="UETC01000028">
    <property type="protein sequence ID" value="SSA51930.1"/>
    <property type="molecule type" value="Genomic_DNA"/>
</dbReference>
<accession>A0A2Y9B692</accession>
<protein>
    <submittedName>
        <fullName evidence="2">Uncharacterized protein</fullName>
    </submittedName>
</protein>
<dbReference type="AlphaFoldDB" id="A0A2Y9B692"/>
<name>A0A2Y9B692_9RHOB</name>
<gene>
    <name evidence="1" type="ORF">BCF38_12810</name>
    <name evidence="2" type="ORF">SAMN05421539_12810</name>
</gene>
<dbReference type="Proteomes" id="UP000245839">
    <property type="component" value="Unassembled WGS sequence"/>
</dbReference>
<evidence type="ECO:0000313" key="3">
    <source>
        <dbReference type="Proteomes" id="UP000245839"/>
    </source>
</evidence>
<dbReference type="Proteomes" id="UP000251571">
    <property type="component" value="Unassembled WGS sequence"/>
</dbReference>
<organism evidence="2 4">
    <name type="scientific">Jannaschia seohaensis</name>
    <dbReference type="NCBI Taxonomy" id="475081"/>
    <lineage>
        <taxon>Bacteria</taxon>
        <taxon>Pseudomonadati</taxon>
        <taxon>Pseudomonadota</taxon>
        <taxon>Alphaproteobacteria</taxon>
        <taxon>Rhodobacterales</taxon>
        <taxon>Roseobacteraceae</taxon>
        <taxon>Jannaschia</taxon>
    </lineage>
</organism>
<sequence>MNLPPYYFRIKENGAAVFRVDAETRQRRLEMEQIASVNVANGTVRAQGGRDLTDADRAAIDAWLAERRATLAKREAETVQRTIEALNLTAQWAQARGSDDEVEAATDALLLAMHDLRSVLVRKRADRLAGRSDTE</sequence>
<dbReference type="RefSeq" id="WP_109566603.1">
    <property type="nucleotide sequence ID" value="NZ_QGDJ01000028.1"/>
</dbReference>
<proteinExistence type="predicted"/>
<evidence type="ECO:0000313" key="1">
    <source>
        <dbReference type="EMBL" id="PWJ09849.1"/>
    </source>
</evidence>
<evidence type="ECO:0000313" key="4">
    <source>
        <dbReference type="Proteomes" id="UP000251571"/>
    </source>
</evidence>
<reference evidence="2 4" key="1">
    <citation type="submission" date="2016-10" db="EMBL/GenBank/DDBJ databases">
        <authorList>
            <person name="Cai Z."/>
        </authorList>
    </citation>
    <scope>NUCLEOTIDE SEQUENCE [LARGE SCALE GENOMIC DNA]</scope>
    <source>
        <strain evidence="2 4">DSM 25227</strain>
    </source>
</reference>
<evidence type="ECO:0000313" key="2">
    <source>
        <dbReference type="EMBL" id="SSA51930.1"/>
    </source>
</evidence>
<reference evidence="1 3" key="2">
    <citation type="submission" date="2018-03" db="EMBL/GenBank/DDBJ databases">
        <title>Genomic Encyclopedia of Archaeal and Bacterial Type Strains, Phase II (KMG-II): from individual species to whole genera.</title>
        <authorList>
            <person name="Goeker M."/>
        </authorList>
    </citation>
    <scope>NUCLEOTIDE SEQUENCE [LARGE SCALE GENOMIC DNA]</scope>
    <source>
        <strain evidence="1 3">DSM 25227</strain>
    </source>
</reference>